<name>A0A8I1BEI8_STAEP</name>
<dbReference type="AlphaFoldDB" id="A0A8I1BEI8"/>
<evidence type="ECO:0000313" key="2">
    <source>
        <dbReference type="Proteomes" id="UP000622362"/>
    </source>
</evidence>
<dbReference type="EMBL" id="JADPYN010000020">
    <property type="protein sequence ID" value="MBF9304284.1"/>
    <property type="molecule type" value="Genomic_DNA"/>
</dbReference>
<comment type="caution">
    <text evidence="1">The sequence shown here is derived from an EMBL/GenBank/DDBJ whole genome shotgun (WGS) entry which is preliminary data.</text>
</comment>
<dbReference type="Proteomes" id="UP000622362">
    <property type="component" value="Unassembled WGS sequence"/>
</dbReference>
<proteinExistence type="predicted"/>
<reference evidence="1" key="1">
    <citation type="submission" date="2020-11" db="EMBL/GenBank/DDBJ databases">
        <title>Molecular epidemiology and genomic profiles of multidrug-resistant bacteria collected from clinical sources in South Africa.</title>
        <authorList>
            <person name="Asante J."/>
            <person name="Amoako D.G."/>
        </authorList>
    </citation>
    <scope>NUCLEOTIDE SEQUENCE</scope>
    <source>
        <strain evidence="1">C68</strain>
    </source>
</reference>
<organism evidence="1 2">
    <name type="scientific">Staphylococcus epidermidis</name>
    <dbReference type="NCBI Taxonomy" id="1282"/>
    <lineage>
        <taxon>Bacteria</taxon>
        <taxon>Bacillati</taxon>
        <taxon>Bacillota</taxon>
        <taxon>Bacilli</taxon>
        <taxon>Bacillales</taxon>
        <taxon>Staphylococcaceae</taxon>
        <taxon>Staphylococcus</taxon>
    </lineage>
</organism>
<evidence type="ECO:0000313" key="1">
    <source>
        <dbReference type="EMBL" id="MBF9304284.1"/>
    </source>
</evidence>
<dbReference type="RefSeq" id="WP_196310077.1">
    <property type="nucleotide sequence ID" value="NZ_JADPYN010000020.1"/>
</dbReference>
<sequence>MTIEKLKIPKDINIPNNLTTEEYHELLAFYHFKAEVNPSKEEYKRAYNDVLSMLNS</sequence>
<protein>
    <submittedName>
        <fullName evidence="1">Uncharacterized protein</fullName>
    </submittedName>
</protein>
<accession>A0A8I1BEI8</accession>
<gene>
    <name evidence="1" type="ORF">I3V53_09385</name>
</gene>